<evidence type="ECO:0000313" key="4">
    <source>
        <dbReference type="Proteomes" id="UP001054945"/>
    </source>
</evidence>
<evidence type="ECO:0000313" key="3">
    <source>
        <dbReference type="EMBL" id="GIY43086.1"/>
    </source>
</evidence>
<dbReference type="InterPro" id="IPR050327">
    <property type="entry name" value="Proton-linked_MCT"/>
</dbReference>
<evidence type="ECO:0000256" key="1">
    <source>
        <dbReference type="SAM" id="MobiDB-lite"/>
    </source>
</evidence>
<feature type="non-terminal residue" evidence="3">
    <location>
        <position position="1"/>
    </location>
</feature>
<keyword evidence="2" id="KW-0472">Membrane</keyword>
<feature type="transmembrane region" description="Helical" evidence="2">
    <location>
        <begin position="26"/>
        <end position="46"/>
    </location>
</feature>
<protein>
    <submittedName>
        <fullName evidence="3">Monocarboxylate transporter 14</fullName>
    </submittedName>
</protein>
<dbReference type="AlphaFoldDB" id="A0AAV4TC90"/>
<organism evidence="3 4">
    <name type="scientific">Caerostris extrusa</name>
    <name type="common">Bark spider</name>
    <name type="synonym">Caerostris bankana</name>
    <dbReference type="NCBI Taxonomy" id="172846"/>
    <lineage>
        <taxon>Eukaryota</taxon>
        <taxon>Metazoa</taxon>
        <taxon>Ecdysozoa</taxon>
        <taxon>Arthropoda</taxon>
        <taxon>Chelicerata</taxon>
        <taxon>Arachnida</taxon>
        <taxon>Araneae</taxon>
        <taxon>Araneomorphae</taxon>
        <taxon>Entelegynae</taxon>
        <taxon>Araneoidea</taxon>
        <taxon>Araneidae</taxon>
        <taxon>Caerostris</taxon>
    </lineage>
</organism>
<feature type="region of interest" description="Disordered" evidence="1">
    <location>
        <begin position="236"/>
        <end position="267"/>
    </location>
</feature>
<proteinExistence type="predicted"/>
<dbReference type="GO" id="GO:0008028">
    <property type="term" value="F:monocarboxylic acid transmembrane transporter activity"/>
    <property type="evidence" value="ECO:0007669"/>
    <property type="project" value="TreeGrafter"/>
</dbReference>
<dbReference type="Proteomes" id="UP001054945">
    <property type="component" value="Unassembled WGS sequence"/>
</dbReference>
<gene>
    <name evidence="3" type="primary">SLC16A14_1</name>
    <name evidence="3" type="ORF">CEXT_590131</name>
</gene>
<reference evidence="3 4" key="1">
    <citation type="submission" date="2021-06" db="EMBL/GenBank/DDBJ databases">
        <title>Caerostris extrusa draft genome.</title>
        <authorList>
            <person name="Kono N."/>
            <person name="Arakawa K."/>
        </authorList>
    </citation>
    <scope>NUCLEOTIDE SEQUENCE [LARGE SCALE GENOMIC DNA]</scope>
</reference>
<keyword evidence="2" id="KW-0812">Transmembrane</keyword>
<dbReference type="PANTHER" id="PTHR11360">
    <property type="entry name" value="MONOCARBOXYLATE TRANSPORTER"/>
    <property type="match status" value="1"/>
</dbReference>
<evidence type="ECO:0000256" key="2">
    <source>
        <dbReference type="SAM" id="Phobius"/>
    </source>
</evidence>
<sequence length="385" mass="43299">FEGVFLHYELCGSIQYLPDPNIDGGWGWIVVGVTFLIRVIVDGFIFTRLASSRRISPIFSNNHGCSIRCYVYPIWSCQYFSKLLAISKLTLLGPIASGLINNYGCRVVSFIGTGISCAGLLLSLAVPRVEYLSVTLGLISEFHCQVPVVCWLKINRNLLAPGASWFSSRIEERYLHGGFGHRLSYFRTIVGLAHQILSWLERSFSYSNWNSTAHRSIFFFYKTFTIHSFKRDISTLEDPSTSNDEASSSQKSDKSRRISKGTQTDKKGEKIKGLYTIRRSSIQAQSCTSAHLTGLMEKSDILYEGNSGCIFHVSRQLQTAPIVSQDVPITDVRSTWSRFIDTVGKMMGLSLLKNYVFLVFFLLHLSELLWTSCSKLLHISPSFGT</sequence>
<comment type="caution">
    <text evidence="3">The sequence shown here is derived from an EMBL/GenBank/DDBJ whole genome shotgun (WGS) entry which is preliminary data.</text>
</comment>
<name>A0AAV4TC90_CAEEX</name>
<feature type="compositionally biased region" description="Polar residues" evidence="1">
    <location>
        <begin position="237"/>
        <end position="250"/>
    </location>
</feature>
<dbReference type="EMBL" id="BPLR01010927">
    <property type="protein sequence ID" value="GIY43086.1"/>
    <property type="molecule type" value="Genomic_DNA"/>
</dbReference>
<dbReference type="PANTHER" id="PTHR11360:SF284">
    <property type="entry name" value="EG:103B4.3 PROTEIN-RELATED"/>
    <property type="match status" value="1"/>
</dbReference>
<keyword evidence="4" id="KW-1185">Reference proteome</keyword>
<keyword evidence="2" id="KW-1133">Transmembrane helix</keyword>
<accession>A0AAV4TC90</accession>